<dbReference type="PANTHER" id="PTHR33799:SF1">
    <property type="entry name" value="PTS SYSTEM MANNOSE-SPECIFIC EIIAB COMPONENT-RELATED"/>
    <property type="match status" value="1"/>
</dbReference>
<dbReference type="CDD" id="cd00006">
    <property type="entry name" value="PTS_IIA_man"/>
    <property type="match status" value="1"/>
</dbReference>
<dbReference type="eggNOG" id="COG2893">
    <property type="taxonomic scope" value="Bacteria"/>
</dbReference>
<evidence type="ECO:0000313" key="9">
    <source>
        <dbReference type="EMBL" id="EEP44210.1"/>
    </source>
</evidence>
<name>C4FAD3_9ACTN</name>
<gene>
    <name evidence="9" type="ORF">COLINT_03025</name>
</gene>
<dbReference type="GO" id="GO:0009401">
    <property type="term" value="P:phosphoenolpyruvate-dependent sugar phosphotransferase system"/>
    <property type="evidence" value="ECO:0007669"/>
    <property type="project" value="UniProtKB-KW"/>
</dbReference>
<reference evidence="9 10" key="1">
    <citation type="submission" date="2009-04" db="EMBL/GenBank/DDBJ databases">
        <authorList>
            <person name="Weinstock G."/>
            <person name="Sodergren E."/>
            <person name="Clifton S."/>
            <person name="Fulton L."/>
            <person name="Fulton B."/>
            <person name="Courtney L."/>
            <person name="Fronick C."/>
            <person name="Harrison M."/>
            <person name="Strong C."/>
            <person name="Farmer C."/>
            <person name="Delahaunty K."/>
            <person name="Markovic C."/>
            <person name="Hall O."/>
            <person name="Minx P."/>
            <person name="Tomlinson C."/>
            <person name="Mitreva M."/>
            <person name="Nelson J."/>
            <person name="Hou S."/>
            <person name="Wollam A."/>
            <person name="Pepin K.H."/>
            <person name="Johnson M."/>
            <person name="Bhonagiri V."/>
            <person name="Nash W.E."/>
            <person name="Warren W."/>
            <person name="Chinwalla A."/>
            <person name="Mardis E.R."/>
            <person name="Wilson R.K."/>
        </authorList>
    </citation>
    <scope>NUCLEOTIDE SEQUENCE [LARGE SCALE GENOMIC DNA]</scope>
    <source>
        <strain evidence="9 10">DSM 13280</strain>
    </source>
</reference>
<accession>C4FAD3</accession>
<comment type="subcellular location">
    <subcellularLocation>
        <location evidence="1">Cytoplasm</location>
    </subcellularLocation>
</comment>
<evidence type="ECO:0000256" key="2">
    <source>
        <dbReference type="ARBA" id="ARBA00022448"/>
    </source>
</evidence>
<dbReference type="Pfam" id="PF03610">
    <property type="entry name" value="EIIA-man"/>
    <property type="match status" value="1"/>
</dbReference>
<dbReference type="GO" id="GO:0016020">
    <property type="term" value="C:membrane"/>
    <property type="evidence" value="ECO:0007669"/>
    <property type="project" value="InterPro"/>
</dbReference>
<evidence type="ECO:0000256" key="1">
    <source>
        <dbReference type="ARBA" id="ARBA00004496"/>
    </source>
</evidence>
<dbReference type="InterPro" id="IPR033887">
    <property type="entry name" value="PTS_IIA_man"/>
</dbReference>
<organism evidence="9 10">
    <name type="scientific">Collinsella intestinalis DSM 13280</name>
    <dbReference type="NCBI Taxonomy" id="521003"/>
    <lineage>
        <taxon>Bacteria</taxon>
        <taxon>Bacillati</taxon>
        <taxon>Actinomycetota</taxon>
        <taxon>Coriobacteriia</taxon>
        <taxon>Coriobacteriales</taxon>
        <taxon>Coriobacteriaceae</taxon>
        <taxon>Collinsella</taxon>
    </lineage>
</organism>
<keyword evidence="6" id="KW-0598">Phosphotransferase system</keyword>
<evidence type="ECO:0000313" key="10">
    <source>
        <dbReference type="Proteomes" id="UP000003295"/>
    </source>
</evidence>
<evidence type="ECO:0000256" key="4">
    <source>
        <dbReference type="ARBA" id="ARBA00022597"/>
    </source>
</evidence>
<keyword evidence="3" id="KW-0963">Cytoplasm</keyword>
<evidence type="ECO:0000259" key="8">
    <source>
        <dbReference type="PROSITE" id="PS51096"/>
    </source>
</evidence>
<evidence type="ECO:0000256" key="7">
    <source>
        <dbReference type="ARBA" id="ARBA00022777"/>
    </source>
</evidence>
<evidence type="ECO:0000256" key="6">
    <source>
        <dbReference type="ARBA" id="ARBA00022683"/>
    </source>
</evidence>
<dbReference type="HOGENOM" id="CLU_123235_1_2_11"/>
<evidence type="ECO:0000256" key="3">
    <source>
        <dbReference type="ARBA" id="ARBA00022490"/>
    </source>
</evidence>
<dbReference type="STRING" id="521003.COLINT_03025"/>
<dbReference type="InterPro" id="IPR051471">
    <property type="entry name" value="Bacterial_PTS_sugar_comp"/>
</dbReference>
<dbReference type="PANTHER" id="PTHR33799">
    <property type="entry name" value="PTS PERMEASE-RELATED-RELATED"/>
    <property type="match status" value="1"/>
</dbReference>
<protein>
    <submittedName>
        <fullName evidence="9">PTS system fructose IIA component</fullName>
    </submittedName>
</protein>
<keyword evidence="4" id="KW-0762">Sugar transport</keyword>
<dbReference type="AlphaFoldDB" id="C4FAD3"/>
<dbReference type="Proteomes" id="UP000003295">
    <property type="component" value="Unassembled WGS sequence"/>
</dbReference>
<dbReference type="GO" id="GO:0016301">
    <property type="term" value="F:kinase activity"/>
    <property type="evidence" value="ECO:0007669"/>
    <property type="project" value="UniProtKB-KW"/>
</dbReference>
<dbReference type="InterPro" id="IPR036662">
    <property type="entry name" value="PTS_EIIA_man-typ_sf"/>
</dbReference>
<dbReference type="Gene3D" id="3.40.50.510">
    <property type="entry name" value="Phosphotransferase system, mannose-type IIA component"/>
    <property type="match status" value="1"/>
</dbReference>
<dbReference type="InterPro" id="IPR004701">
    <property type="entry name" value="PTS_EIIA_man-typ"/>
</dbReference>
<sequence length="151" mass="15924">MKGQQMRIGVILASHGEFARAALGAVEMIAGKQGDVVALGLTAEKSLETFEAEMREAYEALNAECDLVVTLCDIYGGTPFNVTTRALLNGMDMVAYTGLSMPVVVELLLTRDGLESADAVRAQITAAHAGAQQEIKAPVPVAEDDGDDLDL</sequence>
<keyword evidence="7" id="KW-0418">Kinase</keyword>
<evidence type="ECO:0000256" key="5">
    <source>
        <dbReference type="ARBA" id="ARBA00022679"/>
    </source>
</evidence>
<dbReference type="EMBL" id="ABXH02000018">
    <property type="protein sequence ID" value="EEP44210.1"/>
    <property type="molecule type" value="Genomic_DNA"/>
</dbReference>
<keyword evidence="5" id="KW-0808">Transferase</keyword>
<dbReference type="GO" id="GO:0005737">
    <property type="term" value="C:cytoplasm"/>
    <property type="evidence" value="ECO:0007669"/>
    <property type="project" value="UniProtKB-SubCell"/>
</dbReference>
<feature type="domain" description="PTS EIIA type-4" evidence="8">
    <location>
        <begin position="7"/>
        <end position="135"/>
    </location>
</feature>
<comment type="caution">
    <text evidence="9">The sequence shown here is derived from an EMBL/GenBank/DDBJ whole genome shotgun (WGS) entry which is preliminary data.</text>
</comment>
<proteinExistence type="predicted"/>
<dbReference type="SUPFAM" id="SSF53062">
    <property type="entry name" value="PTS system fructose IIA component-like"/>
    <property type="match status" value="1"/>
</dbReference>
<dbReference type="PROSITE" id="PS51096">
    <property type="entry name" value="PTS_EIIA_TYPE_4"/>
    <property type="match status" value="1"/>
</dbReference>
<keyword evidence="2" id="KW-0813">Transport</keyword>